<dbReference type="OrthoDB" id="2493743at2759"/>
<comment type="caution">
    <text evidence="8">The sequence shown here is derived from an EMBL/GenBank/DDBJ whole genome shotgun (WGS) entry which is preliminary data.</text>
</comment>
<feature type="domain" description="Protein kinase" evidence="7">
    <location>
        <begin position="201"/>
        <end position="342"/>
    </location>
</feature>
<keyword evidence="3" id="KW-0808">Transferase</keyword>
<organism evidence="8 9">
    <name type="scientific">Ambispora gerdemannii</name>
    <dbReference type="NCBI Taxonomy" id="144530"/>
    <lineage>
        <taxon>Eukaryota</taxon>
        <taxon>Fungi</taxon>
        <taxon>Fungi incertae sedis</taxon>
        <taxon>Mucoromycota</taxon>
        <taxon>Glomeromycotina</taxon>
        <taxon>Glomeromycetes</taxon>
        <taxon>Archaeosporales</taxon>
        <taxon>Ambisporaceae</taxon>
        <taxon>Ambispora</taxon>
    </lineage>
</organism>
<feature type="non-terminal residue" evidence="8">
    <location>
        <position position="1"/>
    </location>
</feature>
<dbReference type="Proteomes" id="UP000789831">
    <property type="component" value="Unassembled WGS sequence"/>
</dbReference>
<name>A0A9N9D3M8_9GLOM</name>
<dbReference type="PROSITE" id="PS50011">
    <property type="entry name" value="PROTEIN_KINASE_DOM"/>
    <property type="match status" value="1"/>
</dbReference>
<dbReference type="GO" id="GO:0005524">
    <property type="term" value="F:ATP binding"/>
    <property type="evidence" value="ECO:0007669"/>
    <property type="project" value="UniProtKB-KW"/>
</dbReference>
<dbReference type="GO" id="GO:0007166">
    <property type="term" value="P:cell surface receptor signaling pathway"/>
    <property type="evidence" value="ECO:0007669"/>
    <property type="project" value="InterPro"/>
</dbReference>
<dbReference type="EMBL" id="CAJVPL010002886">
    <property type="protein sequence ID" value="CAG8621843.1"/>
    <property type="molecule type" value="Genomic_DNA"/>
</dbReference>
<evidence type="ECO:0000313" key="9">
    <source>
        <dbReference type="Proteomes" id="UP000789831"/>
    </source>
</evidence>
<dbReference type="PANTHER" id="PTHR46485:SF5">
    <property type="entry name" value="CENTER DIVIDER, ISOFORM A"/>
    <property type="match status" value="1"/>
</dbReference>
<evidence type="ECO:0000259" key="7">
    <source>
        <dbReference type="PROSITE" id="PS50011"/>
    </source>
</evidence>
<dbReference type="Pfam" id="PF07714">
    <property type="entry name" value="PK_Tyr_Ser-Thr"/>
    <property type="match status" value="1"/>
</dbReference>
<evidence type="ECO:0000256" key="4">
    <source>
        <dbReference type="ARBA" id="ARBA00022741"/>
    </source>
</evidence>
<dbReference type="GO" id="GO:0004674">
    <property type="term" value="F:protein serine/threonine kinase activity"/>
    <property type="evidence" value="ECO:0007669"/>
    <property type="project" value="UniProtKB-KW"/>
</dbReference>
<accession>A0A9N9D3M8</accession>
<keyword evidence="4" id="KW-0547">Nucleotide-binding</keyword>
<evidence type="ECO:0000256" key="1">
    <source>
        <dbReference type="ARBA" id="ARBA00005843"/>
    </source>
</evidence>
<keyword evidence="9" id="KW-1185">Reference proteome</keyword>
<keyword evidence="5" id="KW-0418">Kinase</keyword>
<dbReference type="InterPro" id="IPR036537">
    <property type="entry name" value="Adaptor_Cbl_N_dom_sf"/>
</dbReference>
<proteinExistence type="inferred from homology"/>
<dbReference type="InterPro" id="IPR011009">
    <property type="entry name" value="Kinase-like_dom_sf"/>
</dbReference>
<comment type="similarity">
    <text evidence="1">Belongs to the protein kinase superfamily. TKL Ser/Thr protein kinase family.</text>
</comment>
<evidence type="ECO:0000256" key="2">
    <source>
        <dbReference type="ARBA" id="ARBA00022527"/>
    </source>
</evidence>
<dbReference type="Gene3D" id="1.10.510.10">
    <property type="entry name" value="Transferase(Phosphotransferase) domain 1"/>
    <property type="match status" value="1"/>
</dbReference>
<sequence length="342" mass="38627">MALKATRDVNTSSSSSLAITTLKATIDVGEMLLSAVAACQIAKKIVEMVENAQRHKEICRDLSERIKKATKSIEANPPTKDSSIMIQVSYQSYKQILDEAAQYIRDLIKPGTFSQKTLRRIKSLVKAKDMLEYHADLIGRLDAAIQDLQLDLAFDTNQKVNEVNSKMDQSLFISHENLGYARETSLEVKKIAAKIDAVSNFAQLAMLTKGADFKEESIYVDPSSLEEDDDTEIRGKIKKMLFNEKDEVAVRKVLTNDKPRVVRQAMILNRLGACGNIESFKGLMKKGEEIYVVTEWTENYDLERYLHSNVEISWKQKLKFAEGIAAALTYCHKADIFHHDVK</sequence>
<reference evidence="8" key="1">
    <citation type="submission" date="2021-06" db="EMBL/GenBank/DDBJ databases">
        <authorList>
            <person name="Kallberg Y."/>
            <person name="Tangrot J."/>
            <person name="Rosling A."/>
        </authorList>
    </citation>
    <scope>NUCLEOTIDE SEQUENCE</scope>
    <source>
        <strain evidence="8">MT106</strain>
    </source>
</reference>
<evidence type="ECO:0000256" key="3">
    <source>
        <dbReference type="ARBA" id="ARBA00022679"/>
    </source>
</evidence>
<dbReference type="InterPro" id="IPR000719">
    <property type="entry name" value="Prot_kinase_dom"/>
</dbReference>
<protein>
    <submittedName>
        <fullName evidence="8">8489_t:CDS:1</fullName>
    </submittedName>
</protein>
<dbReference type="AlphaFoldDB" id="A0A9N9D3M8"/>
<evidence type="ECO:0000256" key="5">
    <source>
        <dbReference type="ARBA" id="ARBA00022777"/>
    </source>
</evidence>
<dbReference type="SUPFAM" id="SSF56112">
    <property type="entry name" value="Protein kinase-like (PK-like)"/>
    <property type="match status" value="1"/>
</dbReference>
<dbReference type="InterPro" id="IPR050940">
    <property type="entry name" value="Actin_reg-Ser/Thr_kinase"/>
</dbReference>
<dbReference type="InterPro" id="IPR001245">
    <property type="entry name" value="Ser-Thr/Tyr_kinase_cat_dom"/>
</dbReference>
<gene>
    <name evidence="8" type="ORF">AGERDE_LOCUS10102</name>
</gene>
<keyword evidence="6" id="KW-0067">ATP-binding</keyword>
<keyword evidence="2" id="KW-0723">Serine/threonine-protein kinase</keyword>
<evidence type="ECO:0000313" key="8">
    <source>
        <dbReference type="EMBL" id="CAG8621843.1"/>
    </source>
</evidence>
<dbReference type="Gene3D" id="1.20.930.20">
    <property type="entry name" value="Adaptor protein Cbl, N-terminal domain"/>
    <property type="match status" value="1"/>
</dbReference>
<dbReference type="PANTHER" id="PTHR46485">
    <property type="entry name" value="LIM DOMAIN KINASE 1"/>
    <property type="match status" value="1"/>
</dbReference>
<dbReference type="InterPro" id="IPR059179">
    <property type="entry name" value="MLKL-like_MCAfunc"/>
</dbReference>
<dbReference type="CDD" id="cd21037">
    <property type="entry name" value="MLKL_NTD"/>
    <property type="match status" value="1"/>
</dbReference>
<evidence type="ECO:0000256" key="6">
    <source>
        <dbReference type="ARBA" id="ARBA00022840"/>
    </source>
</evidence>